<dbReference type="Pfam" id="PF25545">
    <property type="entry name" value="DUF7924"/>
    <property type="match status" value="1"/>
</dbReference>
<evidence type="ECO:0000259" key="2">
    <source>
        <dbReference type="Pfam" id="PF25545"/>
    </source>
</evidence>
<feature type="region of interest" description="Disordered" evidence="1">
    <location>
        <begin position="1"/>
        <end position="35"/>
    </location>
</feature>
<evidence type="ECO:0000313" key="3">
    <source>
        <dbReference type="EMBL" id="PTB45276.1"/>
    </source>
</evidence>
<feature type="compositionally biased region" description="Polar residues" evidence="1">
    <location>
        <begin position="553"/>
        <end position="562"/>
    </location>
</feature>
<feature type="domain" description="DUF7924" evidence="2">
    <location>
        <begin position="265"/>
        <end position="402"/>
    </location>
</feature>
<feature type="region of interest" description="Disordered" evidence="1">
    <location>
        <begin position="431"/>
        <end position="515"/>
    </location>
</feature>
<dbReference type="OrthoDB" id="5146899at2759"/>
<evidence type="ECO:0000313" key="4">
    <source>
        <dbReference type="Proteomes" id="UP000240493"/>
    </source>
</evidence>
<sequence>MAQASKRKRPRADEPLPDHISKSSKSSGAVHRPSNFPPEFYDSLSKIWLTARALRELDRRNENLPQPKTKPAAGFVKPRAAKLAALAKLGTKELAQFATAGGPDLSDLKGYPEPTNITHSMASPLLSLNHDQASLVSSSTRQTRLTKKEKQKSAASKSRRTSAYDGNFTQYCIQNYIYPPDYEFPNGALSPKPNNFEEIRKILKIRRRSLSPSVVPETAHDDFRRNITNSTESDLMSDVIPLIAGDTRIRKTQNLAFTNLTSITRNTTAIPKPDFFDGAHPETVNRKVRKDLDDIIIPSKRAGFPIAPNFFLEVKSDEGKLKVAQDQSIVNGAYGARAMHALKNYLVDGEPEYDGNAYAYTAILARALLELYAHHLTAPTKPGGQPGCHATLLGSYGLRDEDNYSTGRGAFRNLRMRAKEDRERFIETANARARRRRRVDEDTEDESTEDGSTEKGDNFSMVEEEQQDDGSSPLNFYDAHAFVEPGENTQGATQDTTQQETQETQLTNAELTLDYDTENTEVGVEASLASSFTSASREDYRRSRRLLKRKRSPTVSSSTGQKPRNPPPSSTSQNQHGSPPSSNTRKRTRSSPRPSLTRQHKRRAGPAG</sequence>
<feature type="compositionally biased region" description="Basic and acidic residues" evidence="1">
    <location>
        <begin position="11"/>
        <end position="21"/>
    </location>
</feature>
<feature type="compositionally biased region" description="Basic residues" evidence="1">
    <location>
        <begin position="542"/>
        <end position="552"/>
    </location>
</feature>
<dbReference type="AlphaFoldDB" id="A0A2T3ZKE8"/>
<feature type="compositionally biased region" description="Acidic residues" evidence="1">
    <location>
        <begin position="441"/>
        <end position="451"/>
    </location>
</feature>
<dbReference type="STRING" id="1042311.A0A2T3ZKE8"/>
<accession>A0A2T3ZKE8</accession>
<feature type="compositionally biased region" description="Basic residues" evidence="1">
    <location>
        <begin position="598"/>
        <end position="608"/>
    </location>
</feature>
<feature type="region of interest" description="Disordered" evidence="1">
    <location>
        <begin position="133"/>
        <end position="161"/>
    </location>
</feature>
<dbReference type="EMBL" id="KZ679257">
    <property type="protein sequence ID" value="PTB45276.1"/>
    <property type="molecule type" value="Genomic_DNA"/>
</dbReference>
<dbReference type="Proteomes" id="UP000240493">
    <property type="component" value="Unassembled WGS sequence"/>
</dbReference>
<feature type="compositionally biased region" description="Low complexity" evidence="1">
    <location>
        <begin position="488"/>
        <end position="512"/>
    </location>
</feature>
<name>A0A2T3ZKE8_TRIA4</name>
<keyword evidence="4" id="KW-1185">Reference proteome</keyword>
<gene>
    <name evidence="3" type="ORF">M441DRAFT_158915</name>
</gene>
<feature type="compositionally biased region" description="Polar residues" evidence="1">
    <location>
        <begin position="133"/>
        <end position="143"/>
    </location>
</feature>
<feature type="compositionally biased region" description="Basic residues" evidence="1">
    <location>
        <begin position="1"/>
        <end position="10"/>
    </location>
</feature>
<evidence type="ECO:0000256" key="1">
    <source>
        <dbReference type="SAM" id="MobiDB-lite"/>
    </source>
</evidence>
<dbReference type="InterPro" id="IPR057684">
    <property type="entry name" value="DUF7924"/>
</dbReference>
<proteinExistence type="predicted"/>
<feature type="region of interest" description="Disordered" evidence="1">
    <location>
        <begin position="529"/>
        <end position="608"/>
    </location>
</feature>
<reference evidence="3 4" key="1">
    <citation type="submission" date="2016-07" db="EMBL/GenBank/DDBJ databases">
        <title>Multiple horizontal gene transfer events from other fungi enriched the ability of initially mycotrophic Trichoderma (Ascomycota) to feed on dead plant biomass.</title>
        <authorList>
            <consortium name="DOE Joint Genome Institute"/>
            <person name="Aerts A."/>
            <person name="Atanasova L."/>
            <person name="Chenthamara K."/>
            <person name="Zhang J."/>
            <person name="Grujic M."/>
            <person name="Henrissat B."/>
            <person name="Kuo A."/>
            <person name="Salamov A."/>
            <person name="Lipzen A."/>
            <person name="Labutti K."/>
            <person name="Barry K."/>
            <person name="Miao Y."/>
            <person name="Rahimi M.J."/>
            <person name="Shen Q."/>
            <person name="Grigoriev I.V."/>
            <person name="Kubicek C.P."/>
            <person name="Druzhinina I.S."/>
        </authorList>
    </citation>
    <scope>NUCLEOTIDE SEQUENCE [LARGE SCALE GENOMIC DNA]</scope>
    <source>
        <strain evidence="3 4">CBS 433.97</strain>
    </source>
</reference>
<protein>
    <recommendedName>
        <fullName evidence="2">DUF7924 domain-containing protein</fullName>
    </recommendedName>
</protein>
<organism evidence="3 4">
    <name type="scientific">Trichoderma asperellum (strain ATCC 204424 / CBS 433.97 / NBRC 101777)</name>
    <dbReference type="NCBI Taxonomy" id="1042311"/>
    <lineage>
        <taxon>Eukaryota</taxon>
        <taxon>Fungi</taxon>
        <taxon>Dikarya</taxon>
        <taxon>Ascomycota</taxon>
        <taxon>Pezizomycotina</taxon>
        <taxon>Sordariomycetes</taxon>
        <taxon>Hypocreomycetidae</taxon>
        <taxon>Hypocreales</taxon>
        <taxon>Hypocreaceae</taxon>
        <taxon>Trichoderma</taxon>
    </lineage>
</organism>